<organism evidence="2 3">
    <name type="scientific">Eiseniibacteriota bacterium</name>
    <dbReference type="NCBI Taxonomy" id="2212470"/>
    <lineage>
        <taxon>Bacteria</taxon>
        <taxon>Candidatus Eiseniibacteriota</taxon>
    </lineage>
</organism>
<reference evidence="2 3" key="1">
    <citation type="journal article" date="2019" name="Nat. Microbiol.">
        <title>Mediterranean grassland soil C-N compound turnover is dependent on rainfall and depth, and is mediated by genomically divergent microorganisms.</title>
        <authorList>
            <person name="Diamond S."/>
            <person name="Andeer P.F."/>
            <person name="Li Z."/>
            <person name="Crits-Christoph A."/>
            <person name="Burstein D."/>
            <person name="Anantharaman K."/>
            <person name="Lane K.R."/>
            <person name="Thomas B.C."/>
            <person name="Pan C."/>
            <person name="Northen T.R."/>
            <person name="Banfield J.F."/>
        </authorList>
    </citation>
    <scope>NUCLEOTIDE SEQUENCE [LARGE SCALE GENOMIC DNA]</scope>
    <source>
        <strain evidence="2">WS_11</strain>
    </source>
</reference>
<dbReference type="AlphaFoldDB" id="A0A538U0U0"/>
<evidence type="ECO:0000256" key="1">
    <source>
        <dbReference type="SAM" id="MobiDB-lite"/>
    </source>
</evidence>
<feature type="region of interest" description="Disordered" evidence="1">
    <location>
        <begin position="35"/>
        <end position="72"/>
    </location>
</feature>
<comment type="caution">
    <text evidence="2">The sequence shown here is derived from an EMBL/GenBank/DDBJ whole genome shotgun (WGS) entry which is preliminary data.</text>
</comment>
<sequence>MRLRLVSLAIVIVAVVLAVLAWQRNTAQAPIAPAAPEAANHPPAPGEMPGGAPSGMPGGPPTPEIAPPTAADPGIAWQVPSRWVTQIASGMRLATYVVPAPAQGGEPGECAVYYFGPGQGGGVDANIERWIGEFQNPGKPERSGKDVKGLKVSEVNVTGTYAAHAMSPGEAPGVKRGWTLRGAIVEGPSGSVFFKLTGPGATITAASKEFDGLIASMKKKA</sequence>
<evidence type="ECO:0000313" key="2">
    <source>
        <dbReference type="EMBL" id="TMQ69483.1"/>
    </source>
</evidence>
<evidence type="ECO:0000313" key="3">
    <source>
        <dbReference type="Proteomes" id="UP000319771"/>
    </source>
</evidence>
<dbReference type="EMBL" id="VBPB01000304">
    <property type="protein sequence ID" value="TMQ69483.1"/>
    <property type="molecule type" value="Genomic_DNA"/>
</dbReference>
<dbReference type="Proteomes" id="UP000319771">
    <property type="component" value="Unassembled WGS sequence"/>
</dbReference>
<proteinExistence type="predicted"/>
<protein>
    <submittedName>
        <fullName evidence="2">Uncharacterized protein</fullName>
    </submittedName>
</protein>
<gene>
    <name evidence="2" type="ORF">E6K81_14850</name>
</gene>
<name>A0A538U0U0_UNCEI</name>
<feature type="compositionally biased region" description="Gly residues" evidence="1">
    <location>
        <begin position="48"/>
        <end position="57"/>
    </location>
</feature>
<accession>A0A538U0U0</accession>